<evidence type="ECO:0000313" key="2">
    <source>
        <dbReference type="Proteomes" id="UP000296999"/>
    </source>
</evidence>
<gene>
    <name evidence="1" type="primary">29</name>
    <name evidence="1" type="ORF">SEA_PRINCEPHERGUS_29</name>
</gene>
<reference evidence="1 2" key="1">
    <citation type="submission" date="2019-03" db="EMBL/GenBank/DDBJ databases">
        <authorList>
            <person name="Borsha N.H."/>
            <person name="McKenzie R."/>
            <person name="Ailani S."/>
            <person name="Almanzar G."/>
            <person name="Beggarly V.A."/>
            <person name="Joyner G.L."/>
            <person name="Kim J.H."/>
            <person name="Lin Y.H."/>
            <person name="Liu V."/>
            <person name="Mandell Z.B."/>
            <person name="Mock D.J."/>
            <person name="Nasir A."/>
            <person name="Nguyen Q.A."/>
            <person name="Pareek P."/>
            <person name="Patel N.B."/>
            <person name="Patel P.S."/>
            <person name="Patel S.B."/>
            <person name="Patel T.N."/>
            <person name="Sargent E.J."/>
            <person name="Selamaj E."/>
            <person name="Soroush S."/>
            <person name="Zurlo S.J."/>
            <person name="Dalia R."/>
            <person name="Khakhina S."/>
            <person name="Gurney S.M.R."/>
            <person name="Garlena R.A."/>
            <person name="Russell D.A."/>
            <person name="Pope W.H."/>
            <person name="Jacobs-Sera D."/>
            <person name="Hatfull G.F."/>
        </authorList>
    </citation>
    <scope>NUCLEOTIDE SEQUENCE [LARGE SCALE GENOMIC DNA]</scope>
</reference>
<accession>A0A4D6E2N0</accession>
<evidence type="ECO:0008006" key="3">
    <source>
        <dbReference type="Google" id="ProtNLM"/>
    </source>
</evidence>
<dbReference type="EMBL" id="MK620901">
    <property type="protein sequence ID" value="QBZ72898.1"/>
    <property type="molecule type" value="Genomic_DNA"/>
</dbReference>
<name>A0A4D6E2N0_9CAUD</name>
<organism evidence="1 2">
    <name type="scientific">Microbacterium phage PrincePhergus</name>
    <dbReference type="NCBI Taxonomy" id="2562193"/>
    <lineage>
        <taxon>Viruses</taxon>
        <taxon>Duplodnaviria</taxon>
        <taxon>Heunggongvirae</taxon>
        <taxon>Uroviricota</taxon>
        <taxon>Caudoviricetes</taxon>
        <taxon>Kojivirus</taxon>
        <taxon>Kojivirus koji</taxon>
    </lineage>
</organism>
<proteinExistence type="predicted"/>
<evidence type="ECO:0000313" key="1">
    <source>
        <dbReference type="EMBL" id="QBZ72898.1"/>
    </source>
</evidence>
<protein>
    <recommendedName>
        <fullName evidence="3">SsDNA binding protein</fullName>
    </recommendedName>
</protein>
<sequence length="309" mass="34453">MDLSSNLWHTSHMNNTAPFHTITSHEHAGYFYVSSNGIFAKGCRRCGGTGHYSFNGYDSICYACHNVFEYRLGDIFANEAEAKAWCEAKARRAARREAKREQERLAKLAKRQAAWDALAAAHPDVWALVSKAANVQVAEGGEYTYTERDSFVAKLADMLWNYGERQYTERQIAALQAIADKRSQQQANSTPAPAGRVQVTGTILSAKVRENDYGVQNKITVQDDRGFRVYVSIPKAQGEEAFDTFLEQIQADGSTIYDFGSSCWFLGTEDGRYTGVKGRRITFTATLEASQDDPSFAFGSRPTKGSWIN</sequence>
<dbReference type="Proteomes" id="UP000296999">
    <property type="component" value="Segment"/>
</dbReference>